<dbReference type="GO" id="GO:0016787">
    <property type="term" value="F:hydrolase activity"/>
    <property type="evidence" value="ECO:0007669"/>
    <property type="project" value="UniProtKB-KW"/>
</dbReference>
<accession>A0A939H942</accession>
<comment type="function">
    <text evidence="6">May nick specific sequences that contain T:G mispairs resulting from m5C-deamination.</text>
</comment>
<protein>
    <recommendedName>
        <fullName evidence="6">Very short patch repair endonuclease</fullName>
        <ecNumber evidence="6">3.1.-.-</ecNumber>
    </recommendedName>
</protein>
<proteinExistence type="inferred from homology"/>
<dbReference type="Gene3D" id="3.40.960.10">
    <property type="entry name" value="VSR Endonuclease"/>
    <property type="match status" value="1"/>
</dbReference>
<keyword evidence="8" id="KW-1185">Reference proteome</keyword>
<dbReference type="InterPro" id="IPR011335">
    <property type="entry name" value="Restrct_endonuc-II-like"/>
</dbReference>
<dbReference type="PIRSF" id="PIRSF018267">
    <property type="entry name" value="VSR_endonuc"/>
    <property type="match status" value="1"/>
</dbReference>
<comment type="similarity">
    <text evidence="6">Belongs to the vsr family.</text>
</comment>
<keyword evidence="1 6" id="KW-0540">Nuclease</keyword>
<keyword evidence="4 6" id="KW-0378">Hydrolase</keyword>
<dbReference type="NCBIfam" id="TIGR00632">
    <property type="entry name" value="vsr"/>
    <property type="match status" value="1"/>
</dbReference>
<evidence type="ECO:0000313" key="7">
    <source>
        <dbReference type="EMBL" id="MBO1265401.1"/>
    </source>
</evidence>
<dbReference type="SUPFAM" id="SSF52980">
    <property type="entry name" value="Restriction endonuclease-like"/>
    <property type="match status" value="1"/>
</dbReference>
<dbReference type="GO" id="GO:0004519">
    <property type="term" value="F:endonuclease activity"/>
    <property type="evidence" value="ECO:0007669"/>
    <property type="project" value="UniProtKB-KW"/>
</dbReference>
<organism evidence="7 8">
    <name type="scientific">Proteiniclasticum aestuarii</name>
    <dbReference type="NCBI Taxonomy" id="2817862"/>
    <lineage>
        <taxon>Bacteria</taxon>
        <taxon>Bacillati</taxon>
        <taxon>Bacillota</taxon>
        <taxon>Clostridia</taxon>
        <taxon>Eubacteriales</taxon>
        <taxon>Clostridiaceae</taxon>
        <taxon>Proteiniclasticum</taxon>
    </lineage>
</organism>
<sequence>MDKISPEARSRNMSKIRGKNTEPEKYIRRLLYHAGFRYRIHYRDLPGKPDVYFSKYRTALFINGCFWHRHLGCRFATTPKSNKEFWESKFARNVERDKAVDEKLLTEGYKVIVIWECTVRQMMRDHDYEKEILAVLIREIRKEPSGHKKHQPVHL</sequence>
<dbReference type="EC" id="3.1.-.-" evidence="6"/>
<comment type="caution">
    <text evidence="7">The sequence shown here is derived from an EMBL/GenBank/DDBJ whole genome shotgun (WGS) entry which is preliminary data.</text>
</comment>
<dbReference type="CDD" id="cd00221">
    <property type="entry name" value="Vsr"/>
    <property type="match status" value="1"/>
</dbReference>
<evidence type="ECO:0000256" key="5">
    <source>
        <dbReference type="ARBA" id="ARBA00023204"/>
    </source>
</evidence>
<evidence type="ECO:0000256" key="4">
    <source>
        <dbReference type="ARBA" id="ARBA00022801"/>
    </source>
</evidence>
<dbReference type="Pfam" id="PF03852">
    <property type="entry name" value="Vsr"/>
    <property type="match status" value="1"/>
</dbReference>
<gene>
    <name evidence="7" type="primary">vsr</name>
    <name evidence="7" type="ORF">J3A84_10200</name>
</gene>
<keyword evidence="5 6" id="KW-0234">DNA repair</keyword>
<keyword evidence="2 6" id="KW-0255">Endonuclease</keyword>
<evidence type="ECO:0000256" key="6">
    <source>
        <dbReference type="PIRNR" id="PIRNR018267"/>
    </source>
</evidence>
<evidence type="ECO:0000256" key="2">
    <source>
        <dbReference type="ARBA" id="ARBA00022759"/>
    </source>
</evidence>
<evidence type="ECO:0000256" key="3">
    <source>
        <dbReference type="ARBA" id="ARBA00022763"/>
    </source>
</evidence>
<reference evidence="7" key="1">
    <citation type="submission" date="2021-03" db="EMBL/GenBank/DDBJ databases">
        <title>Proteiniclasticum marinus sp. nov., isolated from tidal flat sediment.</title>
        <authorList>
            <person name="Namirimu T."/>
            <person name="Yang J.-A."/>
            <person name="Yang S.-H."/>
            <person name="Kim Y.-J."/>
            <person name="Kwon K.K."/>
        </authorList>
    </citation>
    <scope>NUCLEOTIDE SEQUENCE</scope>
    <source>
        <strain evidence="7">SCR006</strain>
    </source>
</reference>
<dbReference type="GO" id="GO:0006298">
    <property type="term" value="P:mismatch repair"/>
    <property type="evidence" value="ECO:0007669"/>
    <property type="project" value="UniProtKB-UniRule"/>
</dbReference>
<name>A0A939H942_9CLOT</name>
<evidence type="ECO:0000313" key="8">
    <source>
        <dbReference type="Proteomes" id="UP000664218"/>
    </source>
</evidence>
<evidence type="ECO:0000256" key="1">
    <source>
        <dbReference type="ARBA" id="ARBA00022722"/>
    </source>
</evidence>
<keyword evidence="3 6" id="KW-0227">DNA damage</keyword>
<dbReference type="InterPro" id="IPR004603">
    <property type="entry name" value="DNA_mismatch_endonuc_vsr"/>
</dbReference>
<dbReference type="Proteomes" id="UP000664218">
    <property type="component" value="Unassembled WGS sequence"/>
</dbReference>
<dbReference type="AlphaFoldDB" id="A0A939H942"/>
<dbReference type="EMBL" id="JAFNJU010000007">
    <property type="protein sequence ID" value="MBO1265401.1"/>
    <property type="molecule type" value="Genomic_DNA"/>
</dbReference>